<accession>A0A0B0I822</accession>
<dbReference type="eggNOG" id="COG4123">
    <property type="taxonomic scope" value="Bacteria"/>
</dbReference>
<gene>
    <name evidence="1" type="ORF">LQ50_19835</name>
</gene>
<dbReference type="Pfam" id="PF04445">
    <property type="entry name" value="SAM_MT"/>
    <property type="match status" value="1"/>
</dbReference>
<comment type="caution">
    <text evidence="1">The sequence shown here is derived from an EMBL/GenBank/DDBJ whole genome shotgun (WGS) entry which is preliminary data.</text>
</comment>
<evidence type="ECO:0008006" key="3">
    <source>
        <dbReference type="Google" id="ProtNLM"/>
    </source>
</evidence>
<dbReference type="STRING" id="333138.LQ50_19835"/>
<dbReference type="RefSeq" id="WP_034632142.1">
    <property type="nucleotide sequence ID" value="NZ_JRJU01000033.1"/>
</dbReference>
<dbReference type="OrthoDB" id="1653798at2"/>
<dbReference type="InterPro" id="IPR029063">
    <property type="entry name" value="SAM-dependent_MTases_sf"/>
</dbReference>
<dbReference type="PANTHER" id="PTHR36112:SF1">
    <property type="entry name" value="RIBOSOMAL RNA SMALL SUBUNIT METHYLTRANSFERASE J"/>
    <property type="match status" value="1"/>
</dbReference>
<name>A0A0B0I822_9BACI</name>
<proteinExistence type="predicted"/>
<sequence length="259" mass="29449">MIITTARKGVDVLEEKAQQFSLELASRYIRRNEASVQDLLQLYKEDVLVVGKGKVVLYSQDGGEPFFYHPNSAMFRVKQFQKTNYDPLVAAADLSKGMSFLDCTLGLASDSLVAQVVVGETGRVTGLEANQALASIVRQGLRTWQDGGDFMLKAMRRIEVIHAHHKDYLQNLADHSYDVVYFDPMFEQHLSTSTGIKGLKQFACHDDLSNEIIDEAIRVSRSRVVLKDHYESKRFNRYGFQVMKRQHSTFHYGFITISN</sequence>
<protein>
    <recommendedName>
        <fullName evidence="3">Protein-L-IsoD(D-D) O-methyltransferase</fullName>
    </recommendedName>
</protein>
<evidence type="ECO:0000313" key="2">
    <source>
        <dbReference type="Proteomes" id="UP000030832"/>
    </source>
</evidence>
<dbReference type="PANTHER" id="PTHR36112">
    <property type="entry name" value="RIBOSOMAL RNA SMALL SUBUNIT METHYLTRANSFERASE J"/>
    <property type="match status" value="1"/>
</dbReference>
<evidence type="ECO:0000313" key="1">
    <source>
        <dbReference type="EMBL" id="KHF38648.1"/>
    </source>
</evidence>
<organism evidence="1 2">
    <name type="scientific">Halalkalibacter okhensis</name>
    <dbReference type="NCBI Taxonomy" id="333138"/>
    <lineage>
        <taxon>Bacteria</taxon>
        <taxon>Bacillati</taxon>
        <taxon>Bacillota</taxon>
        <taxon>Bacilli</taxon>
        <taxon>Bacillales</taxon>
        <taxon>Bacillaceae</taxon>
        <taxon>Halalkalibacter</taxon>
    </lineage>
</organism>
<reference evidence="1 2" key="1">
    <citation type="submission" date="2014-09" db="EMBL/GenBank/DDBJ databases">
        <title>Genome sequencing and annotation of Bacillus Okhensis strain Kh10-101T.</title>
        <authorList>
            <person name="Prakash J.S."/>
        </authorList>
    </citation>
    <scope>NUCLEOTIDE SEQUENCE [LARGE SCALE GENOMIC DNA]</scope>
    <source>
        <strain evidence="2">Kh10-101T</strain>
    </source>
</reference>
<dbReference type="Proteomes" id="UP000030832">
    <property type="component" value="Unassembled WGS sequence"/>
</dbReference>
<dbReference type="EMBL" id="JRJU01000033">
    <property type="protein sequence ID" value="KHF38648.1"/>
    <property type="molecule type" value="Genomic_DNA"/>
</dbReference>
<keyword evidence="2" id="KW-1185">Reference proteome</keyword>
<dbReference type="GO" id="GO:0008990">
    <property type="term" value="F:rRNA (guanine-N2-)-methyltransferase activity"/>
    <property type="evidence" value="ECO:0007669"/>
    <property type="project" value="InterPro"/>
</dbReference>
<dbReference type="Gene3D" id="3.40.50.150">
    <property type="entry name" value="Vaccinia Virus protein VP39"/>
    <property type="match status" value="1"/>
</dbReference>
<dbReference type="AlphaFoldDB" id="A0A0B0I822"/>
<dbReference type="InterPro" id="IPR007536">
    <property type="entry name" value="16SrRNA_methylTrfase_J"/>
</dbReference>
<dbReference type="SUPFAM" id="SSF53335">
    <property type="entry name" value="S-adenosyl-L-methionine-dependent methyltransferases"/>
    <property type="match status" value="1"/>
</dbReference>